<reference evidence="4" key="1">
    <citation type="submission" date="2020-07" db="EMBL/GenBank/DDBJ databases">
        <title>Complete genome sequencing of Coprobacter sp. strain 2CBH44.</title>
        <authorList>
            <person name="Sakamoto M."/>
            <person name="Murakami T."/>
            <person name="Mori H."/>
        </authorList>
    </citation>
    <scope>NUCLEOTIDE SEQUENCE [LARGE SCALE GENOMIC DNA]</scope>
    <source>
        <strain evidence="4">2CBH44</strain>
    </source>
</reference>
<name>A0A7G1HYL5_9BACT</name>
<dbReference type="RefSeq" id="WP_021929413.1">
    <property type="nucleotide sequence ID" value="NZ_AP023322.1"/>
</dbReference>
<dbReference type="PANTHER" id="PTHR46268:SF6">
    <property type="entry name" value="UNIVERSAL STRESS PROTEIN UP12"/>
    <property type="match status" value="1"/>
</dbReference>
<evidence type="ECO:0000313" key="4">
    <source>
        <dbReference type="Proteomes" id="UP000594042"/>
    </source>
</evidence>
<evidence type="ECO:0000313" key="3">
    <source>
        <dbReference type="EMBL" id="BCI62597.1"/>
    </source>
</evidence>
<organism evidence="3 4">
    <name type="scientific">Coprobacter secundus subsp. similis</name>
    <dbReference type="NCBI Taxonomy" id="2751153"/>
    <lineage>
        <taxon>Bacteria</taxon>
        <taxon>Pseudomonadati</taxon>
        <taxon>Bacteroidota</taxon>
        <taxon>Bacteroidia</taxon>
        <taxon>Bacteroidales</taxon>
        <taxon>Barnesiellaceae</taxon>
        <taxon>Coprobacter</taxon>
    </lineage>
</organism>
<dbReference type="PRINTS" id="PR01438">
    <property type="entry name" value="UNVRSLSTRESS"/>
</dbReference>
<dbReference type="Gene3D" id="3.40.50.620">
    <property type="entry name" value="HUPs"/>
    <property type="match status" value="2"/>
</dbReference>
<keyword evidence="4" id="KW-1185">Reference proteome</keyword>
<accession>A0A7G1HYL5</accession>
<protein>
    <submittedName>
        <fullName evidence="3">Universal stress protein</fullName>
    </submittedName>
</protein>
<dbReference type="Pfam" id="PF00582">
    <property type="entry name" value="Usp"/>
    <property type="match status" value="1"/>
</dbReference>
<dbReference type="InterPro" id="IPR006016">
    <property type="entry name" value="UspA"/>
</dbReference>
<comment type="similarity">
    <text evidence="1">Belongs to the universal stress protein A family.</text>
</comment>
<dbReference type="KEGG" id="copr:Cop2CBH44_09500"/>
<evidence type="ECO:0000259" key="2">
    <source>
        <dbReference type="Pfam" id="PF00582"/>
    </source>
</evidence>
<gene>
    <name evidence="3" type="ORF">Cop2CBH44_09500</name>
</gene>
<dbReference type="CDD" id="cd00293">
    <property type="entry name" value="USP-like"/>
    <property type="match status" value="1"/>
</dbReference>
<sequence>MDEDRLITIAIYTYEKAQIIKGILENEDIPVAIQNVNLIQPVISSGVRVRIRERDLPHALQILEQYSIFEEKDTESELQTVHHPKRILIPIDFSDYSLKACQIGFDFAKSIDAKIMLLHAYFSPYFPGAIPVTDAFTYEVSEDEALKQVQDRVSKEMKTFTETLHNQIKEGLLPDIDFDYTLREGIPEDEINHFSKEYHPTLIVMGTRGKNQKEIDLIGSVTAEVLDSTKFPVFAIPENVPFTMIDEVNNMAFFTSFDQQDLIALDTFMRLFGSFDFKITFVHMTTKQDTWNEIKLAGIKDYFRKQYPGREASYTLIDGAGFLDGVETLVRKEKIDVLAIANRKRNIFARLFNPSIAHKMLFHADTPLLVLPS</sequence>
<evidence type="ECO:0000256" key="1">
    <source>
        <dbReference type="ARBA" id="ARBA00008791"/>
    </source>
</evidence>
<proteinExistence type="inferred from homology"/>
<dbReference type="InterPro" id="IPR014729">
    <property type="entry name" value="Rossmann-like_a/b/a_fold"/>
</dbReference>
<dbReference type="EMBL" id="AP023322">
    <property type="protein sequence ID" value="BCI62597.1"/>
    <property type="molecule type" value="Genomic_DNA"/>
</dbReference>
<dbReference type="InterPro" id="IPR006015">
    <property type="entry name" value="Universal_stress_UspA"/>
</dbReference>
<feature type="domain" description="UspA" evidence="2">
    <location>
        <begin position="85"/>
        <end position="236"/>
    </location>
</feature>
<dbReference type="PANTHER" id="PTHR46268">
    <property type="entry name" value="STRESS RESPONSE PROTEIN NHAX"/>
    <property type="match status" value="1"/>
</dbReference>
<dbReference type="AlphaFoldDB" id="A0A7G1HYL5"/>
<dbReference type="SUPFAM" id="SSF52402">
    <property type="entry name" value="Adenine nucleotide alpha hydrolases-like"/>
    <property type="match status" value="2"/>
</dbReference>
<dbReference type="Proteomes" id="UP000594042">
    <property type="component" value="Chromosome"/>
</dbReference>